<proteinExistence type="inferred from homology"/>
<keyword evidence="2" id="KW-0645">Protease</keyword>
<accession>A0A6A5DP01</accession>
<keyword evidence="8" id="KW-1185">Reference proteome</keyword>
<evidence type="ECO:0000313" key="7">
    <source>
        <dbReference type="EMBL" id="KAH9591556.1"/>
    </source>
</evidence>
<reference evidence="7" key="3">
    <citation type="submission" date="2021-06" db="EMBL/GenBank/DDBJ databases">
        <title>Chromosome-level genome assembly for S. haematobium.</title>
        <authorList>
            <person name="Stroehlein A.J."/>
        </authorList>
    </citation>
    <scope>NUCLEOTIDE SEQUENCE</scope>
</reference>
<reference evidence="7" key="4">
    <citation type="journal article" date="2022" name="PLoS Pathog.">
        <title>Chromosome-level genome of Schistosoma haematobium underpins genome-wide explorations of molecular variation.</title>
        <authorList>
            <person name="Stroehlein A.J."/>
            <person name="Korhonen P.K."/>
            <person name="Lee V.V."/>
            <person name="Ralph S.A."/>
            <person name="Mentink-Kane M."/>
            <person name="You H."/>
            <person name="McManus D.P."/>
            <person name="Tchuente L.T."/>
            <person name="Stothard J.R."/>
            <person name="Kaur P."/>
            <person name="Dudchenko O."/>
            <person name="Aiden E.L."/>
            <person name="Yang B."/>
            <person name="Yang H."/>
            <person name="Emery A.M."/>
            <person name="Webster B.L."/>
            <person name="Brindley P.J."/>
            <person name="Rollinson D."/>
            <person name="Chang B.C.H."/>
            <person name="Gasser R.B."/>
            <person name="Young N.D."/>
        </authorList>
    </citation>
    <scope>NUCLEOTIDE SEQUENCE</scope>
</reference>
<evidence type="ECO:0000313" key="8">
    <source>
        <dbReference type="Proteomes" id="UP000471633"/>
    </source>
</evidence>
<dbReference type="CDD" id="cd02248">
    <property type="entry name" value="Peptidase_C1A"/>
    <property type="match status" value="1"/>
</dbReference>
<name>A0A6A5DP01_SCHHA</name>
<dbReference type="PANTHER" id="PTHR12411">
    <property type="entry name" value="CYSTEINE PROTEASE FAMILY C1-RELATED"/>
    <property type="match status" value="1"/>
</dbReference>
<dbReference type="InterPro" id="IPR000169">
    <property type="entry name" value="Pept_cys_AS"/>
</dbReference>
<evidence type="ECO:0000256" key="2">
    <source>
        <dbReference type="ARBA" id="ARBA00022670"/>
    </source>
</evidence>
<dbReference type="SUPFAM" id="SSF54001">
    <property type="entry name" value="Cysteine proteinases"/>
    <property type="match status" value="1"/>
</dbReference>
<dbReference type="Pfam" id="PF00112">
    <property type="entry name" value="Peptidase_C1"/>
    <property type="match status" value="1"/>
</dbReference>
<dbReference type="InterPro" id="IPR039417">
    <property type="entry name" value="Peptidase_C1A_papain-like"/>
</dbReference>
<evidence type="ECO:0000256" key="3">
    <source>
        <dbReference type="ARBA" id="ARBA00022801"/>
    </source>
</evidence>
<dbReference type="EMBL" id="AMPZ03000002">
    <property type="protein sequence ID" value="KAH9591556.1"/>
    <property type="molecule type" value="Genomic_DNA"/>
</dbReference>
<evidence type="ECO:0000256" key="4">
    <source>
        <dbReference type="ARBA" id="ARBA00022807"/>
    </source>
</evidence>
<dbReference type="InterPro" id="IPR025661">
    <property type="entry name" value="Pept_asp_AS"/>
</dbReference>
<dbReference type="Gene3D" id="3.90.70.10">
    <property type="entry name" value="Cysteine proteinases"/>
    <property type="match status" value="1"/>
</dbReference>
<reference evidence="7" key="1">
    <citation type="journal article" date="2012" name="Nat. Genet.">
        <title>Whole-genome sequence of Schistosoma haematobium.</title>
        <authorList>
            <person name="Young N.D."/>
            <person name="Jex A.R."/>
            <person name="Li B."/>
            <person name="Liu S."/>
            <person name="Yang L."/>
            <person name="Xiong Z."/>
            <person name="Li Y."/>
            <person name="Cantacessi C."/>
            <person name="Hall R.S."/>
            <person name="Xu X."/>
            <person name="Chen F."/>
            <person name="Wu X."/>
            <person name="Zerlotini A."/>
            <person name="Oliveira G."/>
            <person name="Hofmann A."/>
            <person name="Zhang G."/>
            <person name="Fang X."/>
            <person name="Kang Y."/>
            <person name="Campbell B.E."/>
            <person name="Loukas A."/>
            <person name="Ranganathan S."/>
            <person name="Rollinson D."/>
            <person name="Rinaldi G."/>
            <person name="Brindley P.J."/>
            <person name="Yang H."/>
            <person name="Wang J."/>
            <person name="Wang J."/>
            <person name="Gasser R.B."/>
        </authorList>
    </citation>
    <scope>NUCLEOTIDE SEQUENCE</scope>
</reference>
<dbReference type="GeneID" id="24596741"/>
<dbReference type="InterPro" id="IPR013201">
    <property type="entry name" value="Prot_inhib_I29"/>
</dbReference>
<protein>
    <submittedName>
        <fullName evidence="7">Cathepsin L2</fullName>
    </submittedName>
</protein>
<dbReference type="FunFam" id="3.90.70.10:FF:000006">
    <property type="entry name" value="Cathepsin S"/>
    <property type="match status" value="1"/>
</dbReference>
<dbReference type="RefSeq" id="XP_051071738.1">
    <property type="nucleotide sequence ID" value="XM_051211653.1"/>
</dbReference>
<comment type="caution">
    <text evidence="7">The sequence shown here is derived from an EMBL/GenBank/DDBJ whole genome shotgun (WGS) entry which is preliminary data.</text>
</comment>
<dbReference type="PROSITE" id="PS00640">
    <property type="entry name" value="THIOL_PROTEASE_ASN"/>
    <property type="match status" value="1"/>
</dbReference>
<comment type="similarity">
    <text evidence="1">Belongs to the peptidase C1 family.</text>
</comment>
<keyword evidence="3" id="KW-0378">Hydrolase</keyword>
<dbReference type="Pfam" id="PF08246">
    <property type="entry name" value="Inhibitor_I29"/>
    <property type="match status" value="1"/>
</dbReference>
<organism evidence="7 8">
    <name type="scientific">Schistosoma haematobium</name>
    <name type="common">Blood fluke</name>
    <dbReference type="NCBI Taxonomy" id="6185"/>
    <lineage>
        <taxon>Eukaryota</taxon>
        <taxon>Metazoa</taxon>
        <taxon>Spiralia</taxon>
        <taxon>Lophotrochozoa</taxon>
        <taxon>Platyhelminthes</taxon>
        <taxon>Trematoda</taxon>
        <taxon>Digenea</taxon>
        <taxon>Strigeidida</taxon>
        <taxon>Schistosomatoidea</taxon>
        <taxon>Schistosomatidae</taxon>
        <taxon>Schistosoma</taxon>
    </lineage>
</organism>
<keyword evidence="4" id="KW-0788">Thiol protease</keyword>
<keyword evidence="5" id="KW-0865">Zymogen</keyword>
<dbReference type="OrthoDB" id="10253408at2759"/>
<dbReference type="InterPro" id="IPR038765">
    <property type="entry name" value="Papain-like_cys_pep_sf"/>
</dbReference>
<dbReference type="InterPro" id="IPR000668">
    <property type="entry name" value="Peptidase_C1A_C"/>
</dbReference>
<evidence type="ECO:0000256" key="1">
    <source>
        <dbReference type="ARBA" id="ARBA00008455"/>
    </source>
</evidence>
<dbReference type="SMART" id="SM00645">
    <property type="entry name" value="Pept_C1"/>
    <property type="match status" value="1"/>
</dbReference>
<sequence>MIANHMLKFVFISHCVISSVQSVAYIPEGVLILDLIMRCLLCLSALFVIVVGDPGYKKWSNLEPSLSLGRLLEQQVIEGGVSSSVNVDLLADIISAWKFFKIHFKRVYDSIHEETRRFFIFGANFVKMVEHNHAYQEGKVTYKMGVNEFTDKTDYELKKLRGYKVTGGAMKHKGSTFIRSEHTKLPGSVDWRREGAVTDVKNQGQCGSCWAFSTTGAIEGQHYRKTNHLVNLSEQQLVDCSKSYRNNGCSGGLMNSAFEYVRDNEGIDSEISYPYISGNGTENMICLFNASNIVAQVSGYVSIHEGDERALMDAVATKGPVSVAINAGLPSFSMYKSGVYSDIGCEGTLDALDHGVLVVGYGKENGHSYWLIKNSWGEDWGENGYIKILKDSHNMCGVASAASYPLV</sequence>
<dbReference type="PROSITE" id="PS00139">
    <property type="entry name" value="THIOL_PROTEASE_CYS"/>
    <property type="match status" value="1"/>
</dbReference>
<dbReference type="PRINTS" id="PR00705">
    <property type="entry name" value="PAPAIN"/>
</dbReference>
<dbReference type="SMART" id="SM00848">
    <property type="entry name" value="Inhibitor_I29"/>
    <property type="match status" value="1"/>
</dbReference>
<dbReference type="PROSITE" id="PS00639">
    <property type="entry name" value="THIOL_PROTEASE_HIS"/>
    <property type="match status" value="1"/>
</dbReference>
<reference evidence="7" key="2">
    <citation type="journal article" date="2019" name="Gigascience">
        <title>High-quality Schistosoma haematobium genome achieved by single-molecule and long-range sequencing.</title>
        <authorList>
            <person name="Stroehlein A.J."/>
            <person name="Korhonen P.K."/>
            <person name="Chong T.M."/>
            <person name="Lim Y.L."/>
            <person name="Chan K.G."/>
            <person name="Webster B."/>
            <person name="Rollinson D."/>
            <person name="Brindley P.J."/>
            <person name="Gasser R.B."/>
            <person name="Young N.D."/>
        </authorList>
    </citation>
    <scope>NUCLEOTIDE SEQUENCE</scope>
</reference>
<dbReference type="GO" id="GO:0006508">
    <property type="term" value="P:proteolysis"/>
    <property type="evidence" value="ECO:0007669"/>
    <property type="project" value="UniProtKB-KW"/>
</dbReference>
<dbReference type="CTD" id="24596741"/>
<dbReference type="Proteomes" id="UP000471633">
    <property type="component" value="Unassembled WGS sequence"/>
</dbReference>
<keyword evidence="6" id="KW-1015">Disulfide bond</keyword>
<gene>
    <name evidence="7" type="primary">CTSL2_2</name>
    <name evidence="7" type="ORF">MS3_00003795</name>
</gene>
<evidence type="ECO:0000256" key="6">
    <source>
        <dbReference type="ARBA" id="ARBA00023157"/>
    </source>
</evidence>
<dbReference type="KEGG" id="shx:MS3_00003795"/>
<dbReference type="AlphaFoldDB" id="A0A6A5DP01"/>
<dbReference type="GO" id="GO:0008234">
    <property type="term" value="F:cysteine-type peptidase activity"/>
    <property type="evidence" value="ECO:0007669"/>
    <property type="project" value="UniProtKB-KW"/>
</dbReference>
<dbReference type="InterPro" id="IPR025660">
    <property type="entry name" value="Pept_his_AS"/>
</dbReference>
<evidence type="ECO:0000256" key="5">
    <source>
        <dbReference type="ARBA" id="ARBA00023145"/>
    </source>
</evidence>
<dbReference type="InterPro" id="IPR013128">
    <property type="entry name" value="Peptidase_C1A"/>
</dbReference>